<dbReference type="SFLD" id="SFLDG01150">
    <property type="entry name" value="Main.1:_Beta-like"/>
    <property type="match status" value="1"/>
</dbReference>
<dbReference type="Pfam" id="PF00043">
    <property type="entry name" value="GST_C"/>
    <property type="match status" value="1"/>
</dbReference>
<dbReference type="SFLD" id="SFLDS00019">
    <property type="entry name" value="Glutathione_Transferase_(cytos"/>
    <property type="match status" value="1"/>
</dbReference>
<evidence type="ECO:0000313" key="7">
    <source>
        <dbReference type="Proteomes" id="UP000027466"/>
    </source>
</evidence>
<dbReference type="SUPFAM" id="SSF47616">
    <property type="entry name" value="GST C-terminal domain-like"/>
    <property type="match status" value="1"/>
</dbReference>
<keyword evidence="2 6" id="KW-0808">Transferase</keyword>
<reference evidence="6 7" key="1">
    <citation type="submission" date="2014-03" db="EMBL/GenBank/DDBJ databases">
        <title>Draft Genome Sequences of Four Burkholderia Strains.</title>
        <authorList>
            <person name="Liu X.Y."/>
            <person name="Li C.X."/>
            <person name="Xu J.H."/>
        </authorList>
    </citation>
    <scope>NUCLEOTIDE SEQUENCE [LARGE SCALE GENOMIC DNA]</scope>
    <source>
        <strain evidence="6 7">DSM 50014</strain>
    </source>
</reference>
<dbReference type="RefSeq" id="WP_035935300.1">
    <property type="nucleotide sequence ID" value="NZ_CADFFX010000002.1"/>
</dbReference>
<evidence type="ECO:0000259" key="5">
    <source>
        <dbReference type="PROSITE" id="PS50405"/>
    </source>
</evidence>
<dbReference type="PANTHER" id="PTHR44051:SF19">
    <property type="entry name" value="DISULFIDE-BOND OXIDOREDUCTASE YFCG"/>
    <property type="match status" value="1"/>
</dbReference>
<dbReference type="Gene3D" id="1.20.1050.10">
    <property type="match status" value="1"/>
</dbReference>
<dbReference type="SFLD" id="SFLDG00358">
    <property type="entry name" value="Main_(cytGST)"/>
    <property type="match status" value="1"/>
</dbReference>
<dbReference type="InterPro" id="IPR036249">
    <property type="entry name" value="Thioredoxin-like_sf"/>
</dbReference>
<dbReference type="FunFam" id="3.40.30.10:FF:000039">
    <property type="entry name" value="Glutathione S-transferase domain"/>
    <property type="match status" value="1"/>
</dbReference>
<protein>
    <submittedName>
        <fullName evidence="6">Glutathione S-transferase</fullName>
    </submittedName>
</protein>
<dbReference type="PROSITE" id="PS50405">
    <property type="entry name" value="GST_CTER"/>
    <property type="match status" value="1"/>
</dbReference>
<sequence>MQIYGRRSSINVQKVLWCLAELGFDEGRDFERIEAGLQYGVVDTPEFLALNPNGQVPTLVDGELVLWESNTIVRYLAASRGNDALLPPAPAARADVERWMDWQLGTLWPILRVAFLGLTRTPEAERNYAAIKTSHREGARLLRIADGVLGKQPYLAGAGFTAADICVALAATRWFDLAGTFSDLLGAYPEMPALSAWLTRAMDRAAYRKAVTA</sequence>
<dbReference type="InterPro" id="IPR010987">
    <property type="entry name" value="Glutathione-S-Trfase_C-like"/>
</dbReference>
<dbReference type="SUPFAM" id="SSF52833">
    <property type="entry name" value="Thioredoxin-like"/>
    <property type="match status" value="1"/>
</dbReference>
<dbReference type="PANTHER" id="PTHR44051">
    <property type="entry name" value="GLUTATHIONE S-TRANSFERASE-RELATED"/>
    <property type="match status" value="1"/>
</dbReference>
<dbReference type="AlphaFoldDB" id="A0A069PU51"/>
<dbReference type="CDD" id="cd03047">
    <property type="entry name" value="GST_N_2"/>
    <property type="match status" value="1"/>
</dbReference>
<proteinExistence type="inferred from homology"/>
<feature type="domain" description="GST N-terminal" evidence="4">
    <location>
        <begin position="1"/>
        <end position="84"/>
    </location>
</feature>
<gene>
    <name evidence="6" type="ORF">BG61_19770</name>
</gene>
<evidence type="ECO:0000259" key="4">
    <source>
        <dbReference type="PROSITE" id="PS50404"/>
    </source>
</evidence>
<evidence type="ECO:0000256" key="1">
    <source>
        <dbReference type="ARBA" id="ARBA00007409"/>
    </source>
</evidence>
<evidence type="ECO:0000313" key="6">
    <source>
        <dbReference type="EMBL" id="KDR44298.1"/>
    </source>
</evidence>
<comment type="caution">
    <text evidence="6">The sequence shown here is derived from an EMBL/GenBank/DDBJ whole genome shotgun (WGS) entry which is preliminary data.</text>
</comment>
<dbReference type="Pfam" id="PF02798">
    <property type="entry name" value="GST_N"/>
    <property type="match status" value="1"/>
</dbReference>
<evidence type="ECO:0000256" key="3">
    <source>
        <dbReference type="RuleBase" id="RU003494"/>
    </source>
</evidence>
<dbReference type="InterPro" id="IPR004046">
    <property type="entry name" value="GST_C"/>
</dbReference>
<dbReference type="Gene3D" id="3.40.30.10">
    <property type="entry name" value="Glutaredoxin"/>
    <property type="match status" value="1"/>
</dbReference>
<name>A0A069PU51_9BURK</name>
<dbReference type="GO" id="GO:0016740">
    <property type="term" value="F:transferase activity"/>
    <property type="evidence" value="ECO:0007669"/>
    <property type="project" value="UniProtKB-KW"/>
</dbReference>
<dbReference type="PROSITE" id="PS50404">
    <property type="entry name" value="GST_NTER"/>
    <property type="match status" value="1"/>
</dbReference>
<keyword evidence="7" id="KW-1185">Reference proteome</keyword>
<dbReference type="EMBL" id="JFHC01000003">
    <property type="protein sequence ID" value="KDR44298.1"/>
    <property type="molecule type" value="Genomic_DNA"/>
</dbReference>
<accession>A0A069PU51</accession>
<evidence type="ECO:0000256" key="2">
    <source>
        <dbReference type="ARBA" id="ARBA00022679"/>
    </source>
</evidence>
<feature type="domain" description="GST C-terminal" evidence="5">
    <location>
        <begin position="89"/>
        <end position="213"/>
    </location>
</feature>
<dbReference type="InterPro" id="IPR004045">
    <property type="entry name" value="Glutathione_S-Trfase_N"/>
</dbReference>
<dbReference type="STRING" id="60547.GCA_000751215_04426"/>
<dbReference type="Proteomes" id="UP000027466">
    <property type="component" value="Unassembled WGS sequence"/>
</dbReference>
<dbReference type="InterPro" id="IPR036282">
    <property type="entry name" value="Glutathione-S-Trfase_C_sf"/>
</dbReference>
<comment type="similarity">
    <text evidence="1 3">Belongs to the GST superfamily.</text>
</comment>
<dbReference type="InterPro" id="IPR040079">
    <property type="entry name" value="Glutathione_S-Trfase"/>
</dbReference>
<organism evidence="6 7">
    <name type="scientific">Caballeronia glathei</name>
    <dbReference type="NCBI Taxonomy" id="60547"/>
    <lineage>
        <taxon>Bacteria</taxon>
        <taxon>Pseudomonadati</taxon>
        <taxon>Pseudomonadota</taxon>
        <taxon>Betaproteobacteria</taxon>
        <taxon>Burkholderiales</taxon>
        <taxon>Burkholderiaceae</taxon>
        <taxon>Caballeronia</taxon>
    </lineage>
</organism>